<dbReference type="EMBL" id="PYAA01000017">
    <property type="protein sequence ID" value="RAO00806.1"/>
    <property type="molecule type" value="Genomic_DNA"/>
</dbReference>
<reference evidence="2 3" key="1">
    <citation type="submission" date="2018-03" db="EMBL/GenBank/DDBJ databases">
        <title>Defining the species Micromonospora saelicesensis and Micromonospora noduli under the framework of genomics.</title>
        <authorList>
            <person name="Riesco R."/>
            <person name="Trujillo M.E."/>
        </authorList>
    </citation>
    <scope>NUCLEOTIDE SEQUENCE [LARGE SCALE GENOMIC DNA]</scope>
    <source>
        <strain evidence="2 3">LAH08</strain>
    </source>
</reference>
<protein>
    <submittedName>
        <fullName evidence="2">Uncharacterized protein</fullName>
    </submittedName>
</protein>
<comment type="caution">
    <text evidence="2">The sequence shown here is derived from an EMBL/GenBank/DDBJ whole genome shotgun (WGS) entry which is preliminary data.</text>
</comment>
<organism evidence="2 3">
    <name type="scientific">Micromonospora noduli</name>
    <dbReference type="NCBI Taxonomy" id="709876"/>
    <lineage>
        <taxon>Bacteria</taxon>
        <taxon>Bacillati</taxon>
        <taxon>Actinomycetota</taxon>
        <taxon>Actinomycetes</taxon>
        <taxon>Micromonosporales</taxon>
        <taxon>Micromonosporaceae</taxon>
        <taxon>Micromonospora</taxon>
    </lineage>
</organism>
<dbReference type="SUPFAM" id="SSF50494">
    <property type="entry name" value="Trypsin-like serine proteases"/>
    <property type="match status" value="1"/>
</dbReference>
<evidence type="ECO:0000313" key="3">
    <source>
        <dbReference type="Proteomes" id="UP000248966"/>
    </source>
</evidence>
<feature type="region of interest" description="Disordered" evidence="1">
    <location>
        <begin position="1560"/>
        <end position="1597"/>
    </location>
</feature>
<accession>A0A328N6Y4</accession>
<dbReference type="InterPro" id="IPR027417">
    <property type="entry name" value="P-loop_NTPase"/>
</dbReference>
<gene>
    <name evidence="2" type="ORF">LAH08_03059</name>
</gene>
<dbReference type="InterPro" id="IPR009003">
    <property type="entry name" value="Peptidase_S1_PA"/>
</dbReference>
<feature type="compositionally biased region" description="Pro residues" evidence="1">
    <location>
        <begin position="1585"/>
        <end position="1595"/>
    </location>
</feature>
<name>A0A328N6Y4_9ACTN</name>
<proteinExistence type="predicted"/>
<dbReference type="SUPFAM" id="SSF52540">
    <property type="entry name" value="P-loop containing nucleoside triphosphate hydrolases"/>
    <property type="match status" value="1"/>
</dbReference>
<evidence type="ECO:0000256" key="1">
    <source>
        <dbReference type="SAM" id="MobiDB-lite"/>
    </source>
</evidence>
<dbReference type="InterPro" id="IPR043504">
    <property type="entry name" value="Peptidase_S1_PA_chymotrypsin"/>
</dbReference>
<dbReference type="Proteomes" id="UP000248966">
    <property type="component" value="Unassembled WGS sequence"/>
</dbReference>
<dbReference type="Gene3D" id="2.40.10.10">
    <property type="entry name" value="Trypsin-like serine proteases"/>
    <property type="match status" value="1"/>
</dbReference>
<sequence length="1725" mass="188251">MTPSAGLSLAERLVRIEVGVEGGYVYGSGFVVRPEVVLTCAHVVAAGRTVAAVDLHGARHTVPCGPDAIWTPGPDGPDLALLRVPGLGAGLRTFPVARLDRVGTDLAPLDGVDVWGCPAFAETNRGLSFCDRGSLLRASQLESGLVEVRLPPVTDGDPGGARTRGFLHPPNSAWDGISGGPVIVRDHLVGVVVEHAPRTGRLLCAPLTLLEPQRAWPQWGPGVPDPQRWWRLLGVPDHTTAPVLPGNGASAGWLDDLRAVHDELRQNPRVPEAARRPGTFAIQLYEVLERAFATADPQDPGAAAQRIHTELTRSEAAEPVYRVAASRPLDAGVLRQLLDELARVHSTVAALPRASARLRYRIEAPRIAVADPHAEMRRWLTDMLAGRPTDELEDAERALHDLIDRVDLHPGADPQGRLIALLHNGGWAQPAARARKLVSEIFASGLGEHPEQLLQTALGEAGLAPVVMMTGRDRAPEHVVPRPGGVLVNQKPTLAHLREGFFAPTDAVDEVERAYWVWYEDVILADAGQLAGRLPMFWVTGPSGAGKSILLLQLLARLNARAGVSVLYPAGGSHLSDAARHADGLGRTRHVVIGVDDPLTVGDGQGPDPWRQAFDILAHRLQTEPVTGLPVFVCCAPTEQRAMFERRHGDVVTGGYRHDGYDTTLREQLRDWYALRTGTPAPALPDGGVPLPAQLFFEWRNKGEGITAYARRFRSRVTATNTPELHRFFVDLLAVNRLDVGYPEESFHLLPAEVRDALDGYGTDLHVLPSDDGRPGYRLAHPLLAGLMYDVWFPVAGHAAVRQEHLRDALLGAVRVNPRGWASLPLLRVLLAAVTRAALSQYPTEPAGRADGPDAASPLSRPDAEAAVLAAAEAIGADLTRLAHPVLAVWVGLERQVRFARGWSPVAHALHRLTTPAGTDVGLTDLLDALVRLRDPVADRAVWAFLRANLSWPAWHSTARRLVERRPDNGDLDLLIETTAGRVDGDAFQTLVAVLRQPWSYRPLLEMAHRLVRGEIATDGSLAPLVAALHRRGADHQGVVQGWLAGPPRQEQALVWQQILAAPVPVDLLPALGAWVRKFPTDVGTGHALAHLVSWPWFLRGGWQRDVLRAHLERHGELYPQLRDRLVGLLTADHPAWSLLFVQLRAAHVRQPEIRAAAIDWLDRNPGSTRWSRVYSHLCLNMVEPDDGLVGRGADRLTGGLDALHCADVFAGMLRVAPPARRAEVADTALLWLTRYPDEETAWGDLASRIARATAPEHRERTAHTLLDWVRAHPTSGRAAQLLQVATTTSAGTPAEPAVLVHAERWLGVPRPAWGAVYAVIRPSLPADRARALALPWLLTEMTDKRWAGVLAATAGDLDGTHLGELLHRWFSAADTHEFSAGPLWRIAIHEGPCRHLLRDRDFRVVVANWLRRNGTRPSWALIAKDLISDDPTDLDVVRAAVESNAPVDQAYGLIDRIMDEWQARPESLAAAQRELTTWQRTEVWAVLWRWLISVVPSEAAWRFSRELLPGLAAEVLAPLWVRLWDAYPDEVHRAHLRPLAQPRLDAAPATGAWNRVRSRLADRPTPTDFPAPGPASTRLVGPRPGSPPAAPDNPPVDHWRRTLTCAGCRAPFVLQGNGAHPAVKSFTCQGCASDLSIDIRTGRVAVAQRLTRLPAPAAQVWGSRRNPRPRVHCDRCDTTLDADISSVDGGALAVDRGCGYLYEIQPDLLADLVAHGRYASRPAD</sequence>
<evidence type="ECO:0000313" key="2">
    <source>
        <dbReference type="EMBL" id="RAO00806.1"/>
    </source>
</evidence>
<dbReference type="Pfam" id="PF13365">
    <property type="entry name" value="Trypsin_2"/>
    <property type="match status" value="1"/>
</dbReference>
<dbReference type="RefSeq" id="WP_112584348.1">
    <property type="nucleotide sequence ID" value="NZ_PYAA01000017.1"/>
</dbReference>